<dbReference type="EMBL" id="JACJVR010000111">
    <property type="protein sequence ID" value="MBB6695088.1"/>
    <property type="molecule type" value="Genomic_DNA"/>
</dbReference>
<keyword evidence="1" id="KW-1133">Transmembrane helix</keyword>
<organism evidence="3 4">
    <name type="scientific">Cohnella xylanilytica</name>
    <dbReference type="NCBI Taxonomy" id="557555"/>
    <lineage>
        <taxon>Bacteria</taxon>
        <taxon>Bacillati</taxon>
        <taxon>Bacillota</taxon>
        <taxon>Bacilli</taxon>
        <taxon>Bacillales</taxon>
        <taxon>Paenibacillaceae</taxon>
        <taxon>Cohnella</taxon>
    </lineage>
</organism>
<dbReference type="RefSeq" id="WP_185139050.1">
    <property type="nucleotide sequence ID" value="NZ_JACJVR010000111.1"/>
</dbReference>
<evidence type="ECO:0000313" key="4">
    <source>
        <dbReference type="Proteomes" id="UP000553776"/>
    </source>
</evidence>
<dbReference type="InterPro" id="IPR006037">
    <property type="entry name" value="RCK_C"/>
</dbReference>
<reference evidence="3 4" key="1">
    <citation type="submission" date="2020-08" db="EMBL/GenBank/DDBJ databases">
        <title>Cohnella phylogeny.</title>
        <authorList>
            <person name="Dunlap C."/>
        </authorList>
    </citation>
    <scope>NUCLEOTIDE SEQUENCE [LARGE SCALE GENOMIC DNA]</scope>
    <source>
        <strain evidence="3 4">DSM 25239</strain>
    </source>
</reference>
<keyword evidence="1" id="KW-0472">Membrane</keyword>
<feature type="transmembrane region" description="Helical" evidence="1">
    <location>
        <begin position="6"/>
        <end position="24"/>
    </location>
</feature>
<name>A0A841U7T3_9BACL</name>
<dbReference type="InterPro" id="IPR036721">
    <property type="entry name" value="RCK_C_sf"/>
</dbReference>
<dbReference type="Gene3D" id="3.30.70.1450">
    <property type="entry name" value="Regulator of K+ conductance, C-terminal domain"/>
    <property type="match status" value="1"/>
</dbReference>
<sequence>MGFILLYSLIVLLVVEISVVLMRATGLDYDIARFQVVSLLTGTGFTTRESELILGHPVRRRIGIFLILFGAFSLAVVISCISAILAPDVHLVQLTVAATALLVVFVIVRSPSAGRFLSKRLSGTFRQSFQVHELSIREVLLLRENDAFVDVPLGEGSGLIGQTPDRLCDEFADLNVLLIRRGDVAIRDRRMRTPLEAGDVLYVYGDQGEIERRFARELREKRKSEEDEKQAASPV</sequence>
<evidence type="ECO:0000313" key="3">
    <source>
        <dbReference type="EMBL" id="MBB6695088.1"/>
    </source>
</evidence>
<keyword evidence="4" id="KW-1185">Reference proteome</keyword>
<dbReference type="Pfam" id="PF02080">
    <property type="entry name" value="TrkA_C"/>
    <property type="match status" value="1"/>
</dbReference>
<dbReference type="AlphaFoldDB" id="A0A841U7T3"/>
<dbReference type="GO" id="GO:0006813">
    <property type="term" value="P:potassium ion transport"/>
    <property type="evidence" value="ECO:0007669"/>
    <property type="project" value="InterPro"/>
</dbReference>
<protein>
    <submittedName>
        <fullName evidence="3">TrkA C-terminal domain-containing protein</fullName>
    </submittedName>
</protein>
<dbReference type="GO" id="GO:0008324">
    <property type="term" value="F:monoatomic cation transmembrane transporter activity"/>
    <property type="evidence" value="ECO:0007669"/>
    <property type="project" value="InterPro"/>
</dbReference>
<comment type="caution">
    <text evidence="3">The sequence shown here is derived from an EMBL/GenBank/DDBJ whole genome shotgun (WGS) entry which is preliminary data.</text>
</comment>
<dbReference type="PROSITE" id="PS51202">
    <property type="entry name" value="RCK_C"/>
    <property type="match status" value="1"/>
</dbReference>
<feature type="transmembrane region" description="Helical" evidence="1">
    <location>
        <begin position="91"/>
        <end position="110"/>
    </location>
</feature>
<accession>A0A841U7T3</accession>
<evidence type="ECO:0000256" key="1">
    <source>
        <dbReference type="SAM" id="Phobius"/>
    </source>
</evidence>
<proteinExistence type="predicted"/>
<dbReference type="Proteomes" id="UP000553776">
    <property type="component" value="Unassembled WGS sequence"/>
</dbReference>
<feature type="transmembrane region" description="Helical" evidence="1">
    <location>
        <begin position="62"/>
        <end position="85"/>
    </location>
</feature>
<keyword evidence="1" id="KW-0812">Transmembrane</keyword>
<dbReference type="SUPFAM" id="SSF116726">
    <property type="entry name" value="TrkA C-terminal domain-like"/>
    <property type="match status" value="1"/>
</dbReference>
<feature type="domain" description="RCK C-terminal" evidence="2">
    <location>
        <begin position="136"/>
        <end position="219"/>
    </location>
</feature>
<gene>
    <name evidence="3" type="ORF">H7B90_27205</name>
</gene>
<evidence type="ECO:0000259" key="2">
    <source>
        <dbReference type="PROSITE" id="PS51202"/>
    </source>
</evidence>